<dbReference type="PANTHER" id="PTHR48221">
    <property type="entry name" value="ACYL-COA SYNTHETASE FAMILY PROTEIN"/>
    <property type="match status" value="1"/>
</dbReference>
<protein>
    <submittedName>
        <fullName evidence="1">Uncharacterized protein</fullName>
    </submittedName>
</protein>
<proteinExistence type="predicted"/>
<dbReference type="Gramene" id="ONK63547">
    <property type="protein sequence ID" value="ONK63547"/>
    <property type="gene ID" value="A4U43_C07F16350"/>
</dbReference>
<evidence type="ECO:0000313" key="1">
    <source>
        <dbReference type="EMBL" id="ONK63547.1"/>
    </source>
</evidence>
<dbReference type="AlphaFoldDB" id="A0A5P1EEE0"/>
<sequence>MANMAELTRLFAQLATNLQRPTVSTSANPSSSDNLSSAISSIVASLNSQTLRNRVLDAAFSLMCFNSSQESGIVVQLCDIGAANQEIMESYEVKINGKVF</sequence>
<organism evidence="1 2">
    <name type="scientific">Asparagus officinalis</name>
    <name type="common">Garden asparagus</name>
    <dbReference type="NCBI Taxonomy" id="4686"/>
    <lineage>
        <taxon>Eukaryota</taxon>
        <taxon>Viridiplantae</taxon>
        <taxon>Streptophyta</taxon>
        <taxon>Embryophyta</taxon>
        <taxon>Tracheophyta</taxon>
        <taxon>Spermatophyta</taxon>
        <taxon>Magnoliopsida</taxon>
        <taxon>Liliopsida</taxon>
        <taxon>Asparagales</taxon>
        <taxon>Asparagaceae</taxon>
        <taxon>Asparagoideae</taxon>
        <taxon>Asparagus</taxon>
    </lineage>
</organism>
<dbReference type="PANTHER" id="PTHR48221:SF2">
    <property type="entry name" value="ACYL-COA SYNTHETASE FAMILY PROTEIN"/>
    <property type="match status" value="1"/>
</dbReference>
<keyword evidence="2" id="KW-1185">Reference proteome</keyword>
<dbReference type="EMBL" id="CM007387">
    <property type="protein sequence ID" value="ONK63547.1"/>
    <property type="molecule type" value="Genomic_DNA"/>
</dbReference>
<reference evidence="2" key="1">
    <citation type="journal article" date="2017" name="Nat. Commun.">
        <title>The asparagus genome sheds light on the origin and evolution of a young Y chromosome.</title>
        <authorList>
            <person name="Harkess A."/>
            <person name="Zhou J."/>
            <person name="Xu C."/>
            <person name="Bowers J.E."/>
            <person name="Van der Hulst R."/>
            <person name="Ayyampalayam S."/>
            <person name="Mercati F."/>
            <person name="Riccardi P."/>
            <person name="McKain M.R."/>
            <person name="Kakrana A."/>
            <person name="Tang H."/>
            <person name="Ray J."/>
            <person name="Groenendijk J."/>
            <person name="Arikit S."/>
            <person name="Mathioni S.M."/>
            <person name="Nakano M."/>
            <person name="Shan H."/>
            <person name="Telgmann-Rauber A."/>
            <person name="Kanno A."/>
            <person name="Yue Z."/>
            <person name="Chen H."/>
            <person name="Li W."/>
            <person name="Chen Y."/>
            <person name="Xu X."/>
            <person name="Zhang Y."/>
            <person name="Luo S."/>
            <person name="Chen H."/>
            <person name="Gao J."/>
            <person name="Mao Z."/>
            <person name="Pires J.C."/>
            <person name="Luo M."/>
            <person name="Kudrna D."/>
            <person name="Wing R.A."/>
            <person name="Meyers B.C."/>
            <person name="Yi K."/>
            <person name="Kong H."/>
            <person name="Lavrijsen P."/>
            <person name="Sunseri F."/>
            <person name="Falavigna A."/>
            <person name="Ye Y."/>
            <person name="Leebens-Mack J.H."/>
            <person name="Chen G."/>
        </authorList>
    </citation>
    <scope>NUCLEOTIDE SEQUENCE [LARGE SCALE GENOMIC DNA]</scope>
    <source>
        <strain evidence="2">cv. DH0086</strain>
    </source>
</reference>
<gene>
    <name evidence="1" type="ORF">A4U43_C07F16350</name>
</gene>
<evidence type="ECO:0000313" key="2">
    <source>
        <dbReference type="Proteomes" id="UP000243459"/>
    </source>
</evidence>
<accession>A0A5P1EEE0</accession>
<name>A0A5P1EEE0_ASPOF</name>
<dbReference type="Proteomes" id="UP000243459">
    <property type="component" value="Chromosome 7"/>
</dbReference>